<evidence type="ECO:0000256" key="2">
    <source>
        <dbReference type="ARBA" id="ARBA00022723"/>
    </source>
</evidence>
<comment type="caution">
    <text evidence="8">The sequence shown here is derived from an EMBL/GenBank/DDBJ whole genome shotgun (WGS) entry which is preliminary data.</text>
</comment>
<dbReference type="Proteomes" id="UP000318053">
    <property type="component" value="Unassembled WGS sequence"/>
</dbReference>
<dbReference type="GO" id="GO:0046872">
    <property type="term" value="F:metal ion binding"/>
    <property type="evidence" value="ECO:0007669"/>
    <property type="project" value="UniProtKB-KW"/>
</dbReference>
<gene>
    <name evidence="8" type="ORF">CA85_49070</name>
</gene>
<keyword evidence="6" id="KW-0732">Signal</keyword>
<name>A0A5C5WX10_9BACT</name>
<proteinExistence type="inferred from homology"/>
<dbReference type="EMBL" id="SJPK01000025">
    <property type="protein sequence ID" value="TWT55494.1"/>
    <property type="molecule type" value="Genomic_DNA"/>
</dbReference>
<feature type="domain" description="Sulfatase N-terminal" evidence="7">
    <location>
        <begin position="27"/>
        <end position="302"/>
    </location>
</feature>
<dbReference type="GO" id="GO:0004065">
    <property type="term" value="F:arylsulfatase activity"/>
    <property type="evidence" value="ECO:0007669"/>
    <property type="project" value="UniProtKB-EC"/>
</dbReference>
<evidence type="ECO:0000259" key="7">
    <source>
        <dbReference type="Pfam" id="PF00884"/>
    </source>
</evidence>
<dbReference type="PANTHER" id="PTHR42693:SF53">
    <property type="entry name" value="ENDO-4-O-SULFATASE"/>
    <property type="match status" value="1"/>
</dbReference>
<dbReference type="InterPro" id="IPR050738">
    <property type="entry name" value="Sulfatase"/>
</dbReference>
<keyword evidence="3 8" id="KW-0378">Hydrolase</keyword>
<protein>
    <submittedName>
        <fullName evidence="8">Arylsulfatase</fullName>
        <ecNumber evidence="8">3.1.6.1</ecNumber>
    </submittedName>
</protein>
<evidence type="ECO:0000256" key="6">
    <source>
        <dbReference type="SAM" id="SignalP"/>
    </source>
</evidence>
<sequence precursor="true">MHDHLYLLAFLLLAFPATARAADQPPPNFVFFITDDISAEDMETYGGPIPTPNLDRLAARGVTFDNAYVTASSCSPSRCSIITGRYPHNTGAPELHTPLPRDQWKFPGRLRRSGYHSVLSGKNHMSYNGVQEDESNLADAFDRILRGGRPSGSEDWVKTLRNRPKDQPFFFWFASHDAHRAWQLNEKAPRFETQDVVVPPYLVDGPKTRQDFRGYYHEVARTDFYLGLLLDELADEGITDNTFVIFTSDNGRPFPRCKTRLYDSGAKVPLVIAGPGVAMSKRSASLASLIDIAPTVLELAGVAIAEQFQGVSLLPILRDPDSTVRDYLFAEHNWHTYPANERMVRFENWTYIRNHNHEDQNLCAESADRFPAGAELWEAEANGLLASQQRDVFLKPRPFEELYDVQADPDQFNNLADSPEHSEILAELRDVMDRWCEQTGDSIPSKPTAVIGNITPGRRGEFPGASNDASHRLHPGPILRKAN</sequence>
<dbReference type="SUPFAM" id="SSF53649">
    <property type="entry name" value="Alkaline phosphatase-like"/>
    <property type="match status" value="1"/>
</dbReference>
<dbReference type="EC" id="3.1.6.1" evidence="8"/>
<feature type="chain" id="PRO_5022793094" evidence="6">
    <location>
        <begin position="22"/>
        <end position="483"/>
    </location>
</feature>
<keyword evidence="2" id="KW-0479">Metal-binding</keyword>
<dbReference type="Gene3D" id="3.40.720.10">
    <property type="entry name" value="Alkaline Phosphatase, subunit A"/>
    <property type="match status" value="1"/>
</dbReference>
<organism evidence="8 9">
    <name type="scientific">Allorhodopirellula solitaria</name>
    <dbReference type="NCBI Taxonomy" id="2527987"/>
    <lineage>
        <taxon>Bacteria</taxon>
        <taxon>Pseudomonadati</taxon>
        <taxon>Planctomycetota</taxon>
        <taxon>Planctomycetia</taxon>
        <taxon>Pirellulales</taxon>
        <taxon>Pirellulaceae</taxon>
        <taxon>Allorhodopirellula</taxon>
    </lineage>
</organism>
<dbReference type="PANTHER" id="PTHR42693">
    <property type="entry name" value="ARYLSULFATASE FAMILY MEMBER"/>
    <property type="match status" value="1"/>
</dbReference>
<keyword evidence="4" id="KW-0106">Calcium</keyword>
<evidence type="ECO:0000313" key="8">
    <source>
        <dbReference type="EMBL" id="TWT55494.1"/>
    </source>
</evidence>
<dbReference type="RefSeq" id="WP_146393752.1">
    <property type="nucleotide sequence ID" value="NZ_SJPK01000025.1"/>
</dbReference>
<comment type="similarity">
    <text evidence="1">Belongs to the sulfatase family.</text>
</comment>
<dbReference type="PROSITE" id="PS00523">
    <property type="entry name" value="SULFATASE_1"/>
    <property type="match status" value="1"/>
</dbReference>
<dbReference type="CDD" id="cd16027">
    <property type="entry name" value="SGSH"/>
    <property type="match status" value="1"/>
</dbReference>
<feature type="signal peptide" evidence="6">
    <location>
        <begin position="1"/>
        <end position="21"/>
    </location>
</feature>
<evidence type="ECO:0000256" key="3">
    <source>
        <dbReference type="ARBA" id="ARBA00022801"/>
    </source>
</evidence>
<accession>A0A5C5WX10</accession>
<dbReference type="Pfam" id="PF00884">
    <property type="entry name" value="Sulfatase"/>
    <property type="match status" value="1"/>
</dbReference>
<keyword evidence="9" id="KW-1185">Reference proteome</keyword>
<dbReference type="InterPro" id="IPR017850">
    <property type="entry name" value="Alkaline_phosphatase_core_sf"/>
</dbReference>
<evidence type="ECO:0000256" key="4">
    <source>
        <dbReference type="ARBA" id="ARBA00022837"/>
    </source>
</evidence>
<dbReference type="OrthoDB" id="9762324at2"/>
<evidence type="ECO:0000313" key="9">
    <source>
        <dbReference type="Proteomes" id="UP000318053"/>
    </source>
</evidence>
<dbReference type="InterPro" id="IPR024607">
    <property type="entry name" value="Sulfatase_CS"/>
</dbReference>
<evidence type="ECO:0000256" key="1">
    <source>
        <dbReference type="ARBA" id="ARBA00008779"/>
    </source>
</evidence>
<dbReference type="AlphaFoldDB" id="A0A5C5WX10"/>
<feature type="region of interest" description="Disordered" evidence="5">
    <location>
        <begin position="438"/>
        <end position="483"/>
    </location>
</feature>
<dbReference type="InterPro" id="IPR000917">
    <property type="entry name" value="Sulfatase_N"/>
</dbReference>
<reference evidence="8 9" key="1">
    <citation type="submission" date="2019-02" db="EMBL/GenBank/DDBJ databases">
        <title>Deep-cultivation of Planctomycetes and their phenomic and genomic characterization uncovers novel biology.</title>
        <authorList>
            <person name="Wiegand S."/>
            <person name="Jogler M."/>
            <person name="Boedeker C."/>
            <person name="Pinto D."/>
            <person name="Vollmers J."/>
            <person name="Rivas-Marin E."/>
            <person name="Kohn T."/>
            <person name="Peeters S.H."/>
            <person name="Heuer A."/>
            <person name="Rast P."/>
            <person name="Oberbeckmann S."/>
            <person name="Bunk B."/>
            <person name="Jeske O."/>
            <person name="Meyerdierks A."/>
            <person name="Storesund J.E."/>
            <person name="Kallscheuer N."/>
            <person name="Luecker S."/>
            <person name="Lage O.M."/>
            <person name="Pohl T."/>
            <person name="Merkel B.J."/>
            <person name="Hornburger P."/>
            <person name="Mueller R.-W."/>
            <person name="Bruemmer F."/>
            <person name="Labrenz M."/>
            <person name="Spormann A.M."/>
            <person name="Op Den Camp H."/>
            <person name="Overmann J."/>
            <person name="Amann R."/>
            <person name="Jetten M.S.M."/>
            <person name="Mascher T."/>
            <person name="Medema M.H."/>
            <person name="Devos D.P."/>
            <person name="Kaster A.-K."/>
            <person name="Ovreas L."/>
            <person name="Rohde M."/>
            <person name="Galperin M.Y."/>
            <person name="Jogler C."/>
        </authorList>
    </citation>
    <scope>NUCLEOTIDE SEQUENCE [LARGE SCALE GENOMIC DNA]</scope>
    <source>
        <strain evidence="8 9">CA85</strain>
    </source>
</reference>
<evidence type="ECO:0000256" key="5">
    <source>
        <dbReference type="SAM" id="MobiDB-lite"/>
    </source>
</evidence>